<dbReference type="Gene3D" id="3.40.50.720">
    <property type="entry name" value="NAD(P)-binding Rossmann-like Domain"/>
    <property type="match status" value="1"/>
</dbReference>
<dbReference type="InterPro" id="IPR036291">
    <property type="entry name" value="NAD(P)-bd_dom_sf"/>
</dbReference>
<dbReference type="EMBL" id="NEVR01000003">
    <property type="protein sequence ID" value="OZI64039.1"/>
    <property type="molecule type" value="Genomic_DNA"/>
</dbReference>
<name>A0ABX4EZ56_9BORD</name>
<dbReference type="InterPro" id="IPR051122">
    <property type="entry name" value="SDR_DHRS6-like"/>
</dbReference>
<evidence type="ECO:0000256" key="2">
    <source>
        <dbReference type="ARBA" id="ARBA00023002"/>
    </source>
</evidence>
<dbReference type="InterPro" id="IPR002347">
    <property type="entry name" value="SDR_fam"/>
</dbReference>
<accession>A0ABX4EZ56</accession>
<proteinExistence type="inferred from homology"/>
<protein>
    <submittedName>
        <fullName evidence="3">Short chain dehydrogenase</fullName>
    </submittedName>
</protein>
<evidence type="ECO:0000256" key="1">
    <source>
        <dbReference type="ARBA" id="ARBA00006484"/>
    </source>
</evidence>
<sequence length="204" mass="21329">MKILLVGASGTIGRAVQAELAQRHEVVRINRGSGDLRVDITDAASIRAMYAQAGAFDALVSTTGSVHFGPLAEFTAAEFDVGLRNKLMGQVNLVMLGLATIRDGGSFTLTSGLLNDDPIRLGASAAMVNGALDGFVRGAAIELPRGVRINAVSPTVIEEALPSYGPYFRGVKPVPAADAALAYAKSAEGAQTGRIYRVGWSRDQ</sequence>
<evidence type="ECO:0000313" key="3">
    <source>
        <dbReference type="EMBL" id="OZI64039.1"/>
    </source>
</evidence>
<dbReference type="Pfam" id="PF13561">
    <property type="entry name" value="adh_short_C2"/>
    <property type="match status" value="1"/>
</dbReference>
<dbReference type="RefSeq" id="WP_094832066.1">
    <property type="nucleotide sequence ID" value="NZ_NEVR01000003.1"/>
</dbReference>
<reference evidence="3 4" key="1">
    <citation type="submission" date="2017-05" db="EMBL/GenBank/DDBJ databases">
        <title>Complete and WGS of Bordetella genogroups.</title>
        <authorList>
            <person name="Spilker T."/>
            <person name="Lipuma J."/>
        </authorList>
    </citation>
    <scope>NUCLEOTIDE SEQUENCE [LARGE SCALE GENOMIC DNA]</scope>
    <source>
        <strain evidence="3 4">AU9795</strain>
    </source>
</reference>
<keyword evidence="4" id="KW-1185">Reference proteome</keyword>
<comment type="caution">
    <text evidence="3">The sequence shown here is derived from an EMBL/GenBank/DDBJ whole genome shotgun (WGS) entry which is preliminary data.</text>
</comment>
<evidence type="ECO:0000313" key="4">
    <source>
        <dbReference type="Proteomes" id="UP000216354"/>
    </source>
</evidence>
<dbReference type="PRINTS" id="PR00081">
    <property type="entry name" value="GDHRDH"/>
</dbReference>
<gene>
    <name evidence="3" type="ORF">CAL27_15765</name>
</gene>
<dbReference type="NCBIfam" id="NF005754">
    <property type="entry name" value="PRK07578.1"/>
    <property type="match status" value="1"/>
</dbReference>
<keyword evidence="2" id="KW-0560">Oxidoreductase</keyword>
<dbReference type="PANTHER" id="PTHR43477:SF1">
    <property type="entry name" value="DIHYDROANTICAPSIN 7-DEHYDROGENASE"/>
    <property type="match status" value="1"/>
</dbReference>
<dbReference type="CDD" id="cd11731">
    <property type="entry name" value="Lin1944_like_SDR_c"/>
    <property type="match status" value="1"/>
</dbReference>
<dbReference type="Proteomes" id="UP000216354">
    <property type="component" value="Unassembled WGS sequence"/>
</dbReference>
<dbReference type="SUPFAM" id="SSF51735">
    <property type="entry name" value="NAD(P)-binding Rossmann-fold domains"/>
    <property type="match status" value="1"/>
</dbReference>
<comment type="similarity">
    <text evidence="1">Belongs to the short-chain dehydrogenases/reductases (SDR) family.</text>
</comment>
<dbReference type="PANTHER" id="PTHR43477">
    <property type="entry name" value="DIHYDROANTICAPSIN 7-DEHYDROGENASE"/>
    <property type="match status" value="1"/>
</dbReference>
<organism evidence="3 4">
    <name type="scientific">Bordetella genomosp. 1</name>
    <dbReference type="NCBI Taxonomy" id="1395607"/>
    <lineage>
        <taxon>Bacteria</taxon>
        <taxon>Pseudomonadati</taxon>
        <taxon>Pseudomonadota</taxon>
        <taxon>Betaproteobacteria</taxon>
        <taxon>Burkholderiales</taxon>
        <taxon>Alcaligenaceae</taxon>
        <taxon>Bordetella</taxon>
    </lineage>
</organism>